<dbReference type="OrthoDB" id="7335480at2"/>
<dbReference type="Gene3D" id="1.50.10.100">
    <property type="entry name" value="Chondroitin AC/alginate lyase"/>
    <property type="match status" value="1"/>
</dbReference>
<evidence type="ECO:0000256" key="4">
    <source>
        <dbReference type="ARBA" id="ARBA00023239"/>
    </source>
</evidence>
<evidence type="ECO:0000313" key="8">
    <source>
        <dbReference type="Proteomes" id="UP000244090"/>
    </source>
</evidence>
<feature type="domain" description="Heparin-sulfate lyase N-terminal" evidence="6">
    <location>
        <begin position="80"/>
        <end position="335"/>
    </location>
</feature>
<evidence type="ECO:0000259" key="5">
    <source>
        <dbReference type="Pfam" id="PF07940"/>
    </source>
</evidence>
<evidence type="ECO:0000313" key="7">
    <source>
        <dbReference type="EMBL" id="PTX60426.1"/>
    </source>
</evidence>
<keyword evidence="3" id="KW-0574">Periplasm</keyword>
<dbReference type="Pfam" id="PF16889">
    <property type="entry name" value="Hepar_II_III_N"/>
    <property type="match status" value="1"/>
</dbReference>
<dbReference type="InterPro" id="IPR012480">
    <property type="entry name" value="Hepar_II_III_C"/>
</dbReference>
<dbReference type="InterPro" id="IPR008929">
    <property type="entry name" value="Chondroitin_lyas"/>
</dbReference>
<comment type="subcellular location">
    <subcellularLocation>
        <location evidence="1">Periplasm</location>
    </subcellularLocation>
</comment>
<sequence length="626" mass="73911">MIQKIKRIANLISNMGLRYLFFRIFYTIKTKLGWQKKAFPTNPKAKKYSSLEDWKNNLPPFFFYGKSIPNLPKQPNEELKETYKEIQKGVFTFFNKTKIKLGKDYNWLVNPATGYRYNIQKHWSEVADLSKEAGDIKYVWEKARFSFLYDVIRYDYHFEDDQSEFVFGEIEDFIEKNPINQGPNYKCSQEISLRVLNWTFALYYYKDSTNLTEALFQKIMHSIYWQIHHVYHNIHFSRITVRNNHAITETLMLYLSAKLFPFMPNVASWSTKGKKWFEQEIAYQIYEDGTFLQFSMNYHRVVIQLLTWGIQLAKCNDEKFSQVVYDRAQKSLDFLDACSDPITGKLPNYGSNDGALFFKLTNDDYRIYRSQLDDLRAVLNNYVYYDSNSVFWYGINPEKQSRLVIPEINQFEKSGYYISQDGNTKTFIRCGAYKDRPFQSDNLHVDIWANGINYLRDSGSYKYNTSTDELNYFNGTEGHNTVSIAKANQMLKGGRFIWFYWVKKAKATLQKENDTFVFEGTIEAFKQLGKNIQHTRKVSKPVGQNSWEVTDTIHNKGNKTIYQYWHLHPDYADAINITTTDEDGNEIQPVIEEKWFSGYYGVKEKAIRLTFASEKNVFNTTIRIKQ</sequence>
<reference evidence="7 8" key="1">
    <citation type="submission" date="2018-04" db="EMBL/GenBank/DDBJ databases">
        <title>Genomic Encyclopedia of Archaeal and Bacterial Type Strains, Phase II (KMG-II): from individual species to whole genera.</title>
        <authorList>
            <person name="Goeker M."/>
        </authorList>
    </citation>
    <scope>NUCLEOTIDE SEQUENCE [LARGE SCALE GENOMIC DNA]</scope>
    <source>
        <strain evidence="7 8">DSM 25731</strain>
    </source>
</reference>
<accession>A0A2T6BWL2</accession>
<dbReference type="Gene3D" id="2.70.98.70">
    <property type="match status" value="1"/>
</dbReference>
<dbReference type="PANTHER" id="PTHR39210">
    <property type="entry name" value="HEPARIN-SULFATE LYASE"/>
    <property type="match status" value="1"/>
</dbReference>
<keyword evidence="2" id="KW-0732">Signal</keyword>
<comment type="caution">
    <text evidence="7">The sequence shown here is derived from an EMBL/GenBank/DDBJ whole genome shotgun (WGS) entry which is preliminary data.</text>
</comment>
<dbReference type="EMBL" id="QBKT01000006">
    <property type="protein sequence ID" value="PTX60426.1"/>
    <property type="molecule type" value="Genomic_DNA"/>
</dbReference>
<keyword evidence="4" id="KW-0456">Lyase</keyword>
<dbReference type="Pfam" id="PF07940">
    <property type="entry name" value="Hepar_II_III_C"/>
    <property type="match status" value="1"/>
</dbReference>
<evidence type="ECO:0000256" key="2">
    <source>
        <dbReference type="ARBA" id="ARBA00022729"/>
    </source>
</evidence>
<dbReference type="RefSeq" id="WP_108115372.1">
    <property type="nucleotide sequence ID" value="NZ_QBKT01000006.1"/>
</dbReference>
<dbReference type="InterPro" id="IPR031680">
    <property type="entry name" value="Hepar_II_III_N"/>
</dbReference>
<dbReference type="SUPFAM" id="SSF48230">
    <property type="entry name" value="Chondroitin AC/alginate lyase"/>
    <property type="match status" value="1"/>
</dbReference>
<keyword evidence="8" id="KW-1185">Reference proteome</keyword>
<organism evidence="7 8">
    <name type="scientific">Kordia periserrulae</name>
    <dbReference type="NCBI Taxonomy" id="701523"/>
    <lineage>
        <taxon>Bacteria</taxon>
        <taxon>Pseudomonadati</taxon>
        <taxon>Bacteroidota</taxon>
        <taxon>Flavobacteriia</taxon>
        <taxon>Flavobacteriales</taxon>
        <taxon>Flavobacteriaceae</taxon>
        <taxon>Kordia</taxon>
    </lineage>
</organism>
<evidence type="ECO:0000256" key="3">
    <source>
        <dbReference type="ARBA" id="ARBA00022764"/>
    </source>
</evidence>
<feature type="domain" description="Heparinase II/III-like C-terminal" evidence="5">
    <location>
        <begin position="408"/>
        <end position="623"/>
    </location>
</feature>
<protein>
    <submittedName>
        <fullName evidence="7">Heparinase II/III-like protein</fullName>
    </submittedName>
</protein>
<name>A0A2T6BWL2_9FLAO</name>
<proteinExistence type="predicted"/>
<dbReference type="PANTHER" id="PTHR39210:SF1">
    <property type="entry name" value="HEPARIN-SULFATE LYASE"/>
    <property type="match status" value="1"/>
</dbReference>
<dbReference type="AlphaFoldDB" id="A0A2T6BWL2"/>
<evidence type="ECO:0000259" key="6">
    <source>
        <dbReference type="Pfam" id="PF16889"/>
    </source>
</evidence>
<gene>
    <name evidence="7" type="ORF">C8N46_10670</name>
</gene>
<dbReference type="GO" id="GO:0016829">
    <property type="term" value="F:lyase activity"/>
    <property type="evidence" value="ECO:0007669"/>
    <property type="project" value="UniProtKB-KW"/>
</dbReference>
<dbReference type="GO" id="GO:0042597">
    <property type="term" value="C:periplasmic space"/>
    <property type="evidence" value="ECO:0007669"/>
    <property type="project" value="UniProtKB-SubCell"/>
</dbReference>
<dbReference type="Proteomes" id="UP000244090">
    <property type="component" value="Unassembled WGS sequence"/>
</dbReference>
<evidence type="ECO:0000256" key="1">
    <source>
        <dbReference type="ARBA" id="ARBA00004418"/>
    </source>
</evidence>